<evidence type="ECO:0000256" key="5">
    <source>
        <dbReference type="HAMAP-Rule" id="MF_00182"/>
    </source>
</evidence>
<comment type="caution">
    <text evidence="8">The sequence shown here is derived from an EMBL/GenBank/DDBJ whole genome shotgun (WGS) entry which is preliminary data.</text>
</comment>
<dbReference type="SUPFAM" id="SSF50486">
    <property type="entry name" value="FMT C-terminal domain-like"/>
    <property type="match status" value="1"/>
</dbReference>
<dbReference type="GO" id="GO:0005829">
    <property type="term" value="C:cytosol"/>
    <property type="evidence" value="ECO:0007669"/>
    <property type="project" value="TreeGrafter"/>
</dbReference>
<evidence type="ECO:0000256" key="4">
    <source>
        <dbReference type="ARBA" id="ARBA00022917"/>
    </source>
</evidence>
<sequence length="311" mass="34368">MEKQRVIFMGTPDFAVPALQLLLDKGYHVIGIYTQPPRPAGRGYHVQKSPVHSLGDRYNIPVFTPKTLKTNEEQTLFKTLKADIAIVAAYGLILPQAILEAPRLGCLNIHGSLLPRWRGAAPIQRAILAGDHETGITIMQMDAGLDTGTMLSKESIPITPQTTASTLHDQLAPLGASLLLKTLEDLQHDQITPQPQPSEGVTYAHKITKQEGQLDWAQEAKMLERQVRAFTPWPGAWFIWQDEIYKVLAAEVLSLSGKVGQVLDDQLTIACGQQAFRPQLIQKQGKKPCSLKDFLNGHVILRGTQLPLVEN</sequence>
<dbReference type="HAMAP" id="MF_00182">
    <property type="entry name" value="Formyl_trans"/>
    <property type="match status" value="1"/>
</dbReference>
<keyword evidence="3 5" id="KW-0808">Transferase</keyword>
<dbReference type="InterPro" id="IPR036477">
    <property type="entry name" value="Formyl_transf_N_sf"/>
</dbReference>
<dbReference type="PANTHER" id="PTHR11138">
    <property type="entry name" value="METHIONYL-TRNA FORMYLTRANSFERASE"/>
    <property type="match status" value="1"/>
</dbReference>
<dbReference type="InterPro" id="IPR005793">
    <property type="entry name" value="Formyl_trans_C"/>
</dbReference>
<evidence type="ECO:0000313" key="9">
    <source>
        <dbReference type="Proteomes" id="UP000664414"/>
    </source>
</evidence>
<dbReference type="Gene3D" id="3.40.50.12230">
    <property type="match status" value="1"/>
</dbReference>
<dbReference type="Proteomes" id="UP000664414">
    <property type="component" value="Unassembled WGS sequence"/>
</dbReference>
<dbReference type="EMBL" id="JAFKGL010000020">
    <property type="protein sequence ID" value="MBN9413288.1"/>
    <property type="molecule type" value="Genomic_DNA"/>
</dbReference>
<dbReference type="InterPro" id="IPR041711">
    <property type="entry name" value="Met-tRNA-FMT_N"/>
</dbReference>
<comment type="function">
    <text evidence="5">Attaches a formyl group to the free amino group of methionyl-tRNA(fMet). The formyl group appears to play a dual role in the initiator identity of N-formylmethionyl-tRNA by promoting its recognition by IF2 and preventing the misappropriation of this tRNA by the elongation apparatus.</text>
</comment>
<evidence type="ECO:0000259" key="6">
    <source>
        <dbReference type="Pfam" id="PF00551"/>
    </source>
</evidence>
<dbReference type="Pfam" id="PF00551">
    <property type="entry name" value="Formyl_trans_N"/>
    <property type="match status" value="1"/>
</dbReference>
<dbReference type="InterPro" id="IPR044135">
    <property type="entry name" value="Met-tRNA-FMT_C"/>
</dbReference>
<dbReference type="InterPro" id="IPR011034">
    <property type="entry name" value="Formyl_transferase-like_C_sf"/>
</dbReference>
<dbReference type="CDD" id="cd08704">
    <property type="entry name" value="Met_tRNA_FMT_C"/>
    <property type="match status" value="1"/>
</dbReference>
<dbReference type="AlphaFoldDB" id="A0A8J7PMJ0"/>
<accession>A0A8J7PMJ0</accession>
<evidence type="ECO:0000313" key="8">
    <source>
        <dbReference type="EMBL" id="MBN9413288.1"/>
    </source>
</evidence>
<evidence type="ECO:0000256" key="1">
    <source>
        <dbReference type="ARBA" id="ARBA00010699"/>
    </source>
</evidence>
<dbReference type="PROSITE" id="PS00373">
    <property type="entry name" value="GART"/>
    <property type="match status" value="1"/>
</dbReference>
<dbReference type="FunFam" id="3.40.50.12230:FF:000001">
    <property type="entry name" value="Methionyl-tRNA formyltransferase"/>
    <property type="match status" value="1"/>
</dbReference>
<feature type="binding site" evidence="5">
    <location>
        <begin position="112"/>
        <end position="115"/>
    </location>
    <ligand>
        <name>(6S)-5,6,7,8-tetrahydrofolate</name>
        <dbReference type="ChEBI" id="CHEBI:57453"/>
    </ligand>
</feature>
<evidence type="ECO:0000256" key="3">
    <source>
        <dbReference type="ARBA" id="ARBA00022679"/>
    </source>
</evidence>
<dbReference type="InterPro" id="IPR001555">
    <property type="entry name" value="GART_AS"/>
</dbReference>
<keyword evidence="4 5" id="KW-0648">Protein biosynthesis</keyword>
<dbReference type="NCBIfam" id="TIGR00460">
    <property type="entry name" value="fmt"/>
    <property type="match status" value="1"/>
</dbReference>
<evidence type="ECO:0000256" key="2">
    <source>
        <dbReference type="ARBA" id="ARBA00012261"/>
    </source>
</evidence>
<dbReference type="EC" id="2.1.2.9" evidence="2 5"/>
<organism evidence="8 9">
    <name type="scientific">Candidatus Paracaedimonas acanthamoebae</name>
    <dbReference type="NCBI Taxonomy" id="244581"/>
    <lineage>
        <taxon>Bacteria</taxon>
        <taxon>Pseudomonadati</taxon>
        <taxon>Pseudomonadota</taxon>
        <taxon>Alphaproteobacteria</taxon>
        <taxon>Holosporales</taxon>
        <taxon>Caedimonadaceae</taxon>
        <taxon>Candidatus Paracaedimonas</taxon>
    </lineage>
</organism>
<feature type="domain" description="Formyl transferase N-terminal" evidence="6">
    <location>
        <begin position="5"/>
        <end position="182"/>
    </location>
</feature>
<dbReference type="GO" id="GO:0004479">
    <property type="term" value="F:methionyl-tRNA formyltransferase activity"/>
    <property type="evidence" value="ECO:0007669"/>
    <property type="project" value="UniProtKB-UniRule"/>
</dbReference>
<name>A0A8J7PMJ0_9PROT</name>
<reference evidence="8" key="1">
    <citation type="submission" date="2021-02" db="EMBL/GenBank/DDBJ databases">
        <title>Thiocyanate and organic carbon inputs drive convergent selection for specific autotrophic Afipia and Thiobacillus strains within complex microbiomes.</title>
        <authorList>
            <person name="Huddy R.J."/>
            <person name="Sachdeva R."/>
            <person name="Kadzinga F."/>
            <person name="Kantor R.S."/>
            <person name="Harrison S.T.L."/>
            <person name="Banfield J.F."/>
        </authorList>
    </citation>
    <scope>NUCLEOTIDE SEQUENCE</scope>
    <source>
        <strain evidence="8">SCN18_10_11_15_R4_P_38_20</strain>
    </source>
</reference>
<feature type="domain" description="Formyl transferase C-terminal" evidence="7">
    <location>
        <begin position="206"/>
        <end position="298"/>
    </location>
</feature>
<dbReference type="PANTHER" id="PTHR11138:SF5">
    <property type="entry name" value="METHIONYL-TRNA FORMYLTRANSFERASE, MITOCHONDRIAL"/>
    <property type="match status" value="1"/>
</dbReference>
<protein>
    <recommendedName>
        <fullName evidence="2 5">Methionyl-tRNA formyltransferase</fullName>
        <ecNumber evidence="2 5">2.1.2.9</ecNumber>
    </recommendedName>
</protein>
<comment type="catalytic activity">
    <reaction evidence="5">
        <text>L-methionyl-tRNA(fMet) + (6R)-10-formyltetrahydrofolate = N-formyl-L-methionyl-tRNA(fMet) + (6S)-5,6,7,8-tetrahydrofolate + H(+)</text>
        <dbReference type="Rhea" id="RHEA:24380"/>
        <dbReference type="Rhea" id="RHEA-COMP:9952"/>
        <dbReference type="Rhea" id="RHEA-COMP:9953"/>
        <dbReference type="ChEBI" id="CHEBI:15378"/>
        <dbReference type="ChEBI" id="CHEBI:57453"/>
        <dbReference type="ChEBI" id="CHEBI:78530"/>
        <dbReference type="ChEBI" id="CHEBI:78844"/>
        <dbReference type="ChEBI" id="CHEBI:195366"/>
        <dbReference type="EC" id="2.1.2.9"/>
    </reaction>
</comment>
<dbReference type="InterPro" id="IPR005794">
    <property type="entry name" value="Fmt"/>
</dbReference>
<comment type="similarity">
    <text evidence="1 5">Belongs to the Fmt family.</text>
</comment>
<dbReference type="SUPFAM" id="SSF53328">
    <property type="entry name" value="Formyltransferase"/>
    <property type="match status" value="1"/>
</dbReference>
<evidence type="ECO:0000259" key="7">
    <source>
        <dbReference type="Pfam" id="PF02911"/>
    </source>
</evidence>
<dbReference type="InterPro" id="IPR002376">
    <property type="entry name" value="Formyl_transf_N"/>
</dbReference>
<gene>
    <name evidence="5" type="primary">fmt</name>
    <name evidence="8" type="ORF">J0H12_05140</name>
</gene>
<proteinExistence type="inferred from homology"/>
<dbReference type="Pfam" id="PF02911">
    <property type="entry name" value="Formyl_trans_C"/>
    <property type="match status" value="1"/>
</dbReference>
<dbReference type="CDD" id="cd08646">
    <property type="entry name" value="FMT_core_Met-tRNA-FMT_N"/>
    <property type="match status" value="1"/>
</dbReference>